<reference evidence="7" key="1">
    <citation type="submission" date="2019-05" db="EMBL/GenBank/DDBJ databases">
        <title>Isolation and characterization of methanogens from the cold seep sediment at Four-Way Closure Ridge.</title>
        <authorList>
            <person name="You Y.-T."/>
            <person name="Chen S.-C."/>
            <person name="Zhang W.-L."/>
            <person name="Lai M.-C."/>
        </authorList>
    </citation>
    <scope>NUCLEOTIDE SEQUENCE</scope>
    <source>
        <strain evidence="7">FWC-SCC3</strain>
    </source>
</reference>
<proteinExistence type="predicted"/>
<keyword evidence="2" id="KW-0479">Metal-binding</keyword>
<dbReference type="PROSITE" id="PS00198">
    <property type="entry name" value="4FE4S_FER_1"/>
    <property type="match status" value="1"/>
</dbReference>
<dbReference type="Pfam" id="PF04422">
    <property type="entry name" value="FrhB_FdhB_N"/>
    <property type="match status" value="1"/>
</dbReference>
<protein>
    <submittedName>
        <fullName evidence="7">Formate dehydrogenase</fullName>
    </submittedName>
</protein>
<evidence type="ECO:0000256" key="2">
    <source>
        <dbReference type="ARBA" id="ARBA00022723"/>
    </source>
</evidence>
<dbReference type="InterPro" id="IPR017896">
    <property type="entry name" value="4Fe4S_Fe-S-bd"/>
</dbReference>
<dbReference type="EMBL" id="VCYI01000010">
    <property type="protein sequence ID" value="MDN7013101.1"/>
    <property type="molecule type" value="Genomic_DNA"/>
</dbReference>
<keyword evidence="8" id="KW-1185">Reference proteome</keyword>
<dbReference type="InterPro" id="IPR007525">
    <property type="entry name" value="FrhB_FdhB_C"/>
</dbReference>
<dbReference type="InterPro" id="IPR017900">
    <property type="entry name" value="4Fe4S_Fe_S_CS"/>
</dbReference>
<evidence type="ECO:0000313" key="8">
    <source>
        <dbReference type="Proteomes" id="UP001168423"/>
    </source>
</evidence>
<evidence type="ECO:0000256" key="3">
    <source>
        <dbReference type="ARBA" id="ARBA00023002"/>
    </source>
</evidence>
<feature type="domain" description="4Fe-4S ferredoxin-type" evidence="6">
    <location>
        <begin position="334"/>
        <end position="364"/>
    </location>
</feature>
<keyword evidence="3" id="KW-0560">Oxidoreductase</keyword>
<keyword evidence="4" id="KW-0408">Iron</keyword>
<dbReference type="PANTHER" id="PTHR31332:SF6">
    <property type="entry name" value="FORMATE DEHYDROGENASE SUBUNIT BETA"/>
    <property type="match status" value="1"/>
</dbReference>
<gene>
    <name evidence="7" type="ORF">FGW20_08615</name>
</gene>
<dbReference type="Pfam" id="PF04432">
    <property type="entry name" value="FrhB_FdhB_C"/>
    <property type="match status" value="1"/>
</dbReference>
<keyword evidence="5" id="KW-0411">Iron-sulfur</keyword>
<comment type="caution">
    <text evidence="7">The sequence shown here is derived from an EMBL/GenBank/DDBJ whole genome shotgun (WGS) entry which is preliminary data.</text>
</comment>
<dbReference type="PROSITE" id="PS51379">
    <property type="entry name" value="4FE4S_FER_2"/>
    <property type="match status" value="2"/>
</dbReference>
<dbReference type="InterPro" id="IPR045220">
    <property type="entry name" value="FRHB/FDHB/HCAR-like"/>
</dbReference>
<evidence type="ECO:0000313" key="7">
    <source>
        <dbReference type="EMBL" id="MDN7013101.1"/>
    </source>
</evidence>
<evidence type="ECO:0000256" key="4">
    <source>
        <dbReference type="ARBA" id="ARBA00023004"/>
    </source>
</evidence>
<evidence type="ECO:0000259" key="6">
    <source>
        <dbReference type="PROSITE" id="PS51379"/>
    </source>
</evidence>
<name>A0ABT8M3Z6_9EURY</name>
<dbReference type="RefSeq" id="WP_301677685.1">
    <property type="nucleotide sequence ID" value="NZ_VCYI01000010.1"/>
</dbReference>
<feature type="domain" description="4Fe-4S ferredoxin-type" evidence="6">
    <location>
        <begin position="285"/>
        <end position="305"/>
    </location>
</feature>
<evidence type="ECO:0000256" key="1">
    <source>
        <dbReference type="ARBA" id="ARBA00001974"/>
    </source>
</evidence>
<comment type="cofactor">
    <cofactor evidence="1">
        <name>FAD</name>
        <dbReference type="ChEBI" id="CHEBI:57692"/>
    </cofactor>
</comment>
<evidence type="ECO:0000256" key="5">
    <source>
        <dbReference type="ARBA" id="ARBA00023014"/>
    </source>
</evidence>
<accession>A0ABT8M3Z6</accession>
<dbReference type="Proteomes" id="UP001168423">
    <property type="component" value="Unassembled WGS sequence"/>
</dbReference>
<dbReference type="InterPro" id="IPR007516">
    <property type="entry name" value="Co_F420_Hydgase/DH_bsu_N"/>
</dbReference>
<dbReference type="PANTHER" id="PTHR31332">
    <property type="entry name" value="7-HYDROXYMETHYL CHLOROPHYLL A REDUCTASE, CHLOROPLASTIC"/>
    <property type="match status" value="1"/>
</dbReference>
<dbReference type="Gene3D" id="3.10.450.750">
    <property type="match status" value="1"/>
</dbReference>
<sequence>MVAKGDMVYAWTTSADLANVAECGGAVTGLLKFALENDIVDAVLAVKKGVDLYDAVPTIITDPAEIAETAGSLHCGTLLLSKLIKKYLGGANDMRLGVTVKGCDAMGIYELAKRNQVNLDNLLMIGVNCGGSVSPVTARKMIREKFEVDPNSVVKEEIDKGQFIIVTEDGQHKGISMDELEDDGYGRRSNCRRCKMKIPRQADLACGNWGVIGDKAGKATFVEVCSAKGADLLSRAAKAGAIATEAANPKGIEIRGKVENAMLKLGDKWRARYFEGLGEGKERLQKMMEDSSRCIKCYACIENCPICYCEECSTKKSYLVPPGELPPPFMFHLIRFAHVSDSCINCGQCEENCPMEIANSLYMHALQTDMEKMFGHTPGVDMELPVLALVEETAERERLAATGSDQIFDVFK</sequence>
<dbReference type="SUPFAM" id="SSF46548">
    <property type="entry name" value="alpha-helical ferredoxin"/>
    <property type="match status" value="1"/>
</dbReference>
<organism evidence="7 8">
    <name type="scientific">Methanoculleus methanifontis</name>
    <dbReference type="NCBI Taxonomy" id="2584086"/>
    <lineage>
        <taxon>Archaea</taxon>
        <taxon>Methanobacteriati</taxon>
        <taxon>Methanobacteriota</taxon>
        <taxon>Stenosarchaea group</taxon>
        <taxon>Methanomicrobia</taxon>
        <taxon>Methanomicrobiales</taxon>
        <taxon>Methanomicrobiaceae</taxon>
        <taxon>Methanoculleus</taxon>
    </lineage>
</organism>